<organism evidence="2">
    <name type="scientific">Arundo donax</name>
    <name type="common">Giant reed</name>
    <name type="synonym">Donax arundinaceus</name>
    <dbReference type="NCBI Taxonomy" id="35708"/>
    <lineage>
        <taxon>Eukaryota</taxon>
        <taxon>Viridiplantae</taxon>
        <taxon>Streptophyta</taxon>
        <taxon>Embryophyta</taxon>
        <taxon>Tracheophyta</taxon>
        <taxon>Spermatophyta</taxon>
        <taxon>Magnoliopsida</taxon>
        <taxon>Liliopsida</taxon>
        <taxon>Poales</taxon>
        <taxon>Poaceae</taxon>
        <taxon>PACMAD clade</taxon>
        <taxon>Arundinoideae</taxon>
        <taxon>Arundineae</taxon>
        <taxon>Arundo</taxon>
    </lineage>
</organism>
<feature type="signal peptide" evidence="1">
    <location>
        <begin position="1"/>
        <end position="21"/>
    </location>
</feature>
<dbReference type="AlphaFoldDB" id="A0A0A9GH97"/>
<reference evidence="2" key="1">
    <citation type="submission" date="2014-09" db="EMBL/GenBank/DDBJ databases">
        <authorList>
            <person name="Magalhaes I.L.F."/>
            <person name="Oliveira U."/>
            <person name="Santos F.R."/>
            <person name="Vidigal T.H.D.A."/>
            <person name="Brescovit A.D."/>
            <person name="Santos A.J."/>
        </authorList>
    </citation>
    <scope>NUCLEOTIDE SEQUENCE</scope>
    <source>
        <tissue evidence="2">Shoot tissue taken approximately 20 cm above the soil surface</tissue>
    </source>
</reference>
<reference evidence="2" key="2">
    <citation type="journal article" date="2015" name="Data Brief">
        <title>Shoot transcriptome of the giant reed, Arundo donax.</title>
        <authorList>
            <person name="Barrero R.A."/>
            <person name="Guerrero F.D."/>
            <person name="Moolhuijzen P."/>
            <person name="Goolsby J.A."/>
            <person name="Tidwell J."/>
            <person name="Bellgard S.E."/>
            <person name="Bellgard M.I."/>
        </authorList>
    </citation>
    <scope>NUCLEOTIDE SEQUENCE</scope>
    <source>
        <tissue evidence="2">Shoot tissue taken approximately 20 cm above the soil surface</tissue>
    </source>
</reference>
<keyword evidence="1" id="KW-0732">Signal</keyword>
<evidence type="ECO:0000256" key="1">
    <source>
        <dbReference type="SAM" id="SignalP"/>
    </source>
</evidence>
<name>A0A0A9GH97_ARUDO</name>
<evidence type="ECO:0000313" key="2">
    <source>
        <dbReference type="EMBL" id="JAE22804.1"/>
    </source>
</evidence>
<dbReference type="EMBL" id="GBRH01175092">
    <property type="protein sequence ID" value="JAE22804.1"/>
    <property type="molecule type" value="Transcribed_RNA"/>
</dbReference>
<accession>A0A0A9GH97</accession>
<feature type="chain" id="PRO_5002065064" evidence="1">
    <location>
        <begin position="22"/>
        <end position="44"/>
    </location>
</feature>
<sequence>MWKLLSLLVILSFQMEEKSVCTNQREMVQRDNLHNSCMHCEKMR</sequence>
<protein>
    <submittedName>
        <fullName evidence="2">TAF2</fullName>
    </submittedName>
</protein>
<proteinExistence type="predicted"/>